<feature type="coiled-coil region" evidence="3">
    <location>
        <begin position="341"/>
        <end position="368"/>
    </location>
</feature>
<feature type="region of interest" description="Disordered" evidence="4">
    <location>
        <begin position="275"/>
        <end position="328"/>
    </location>
</feature>
<dbReference type="GO" id="GO:0003677">
    <property type="term" value="F:DNA binding"/>
    <property type="evidence" value="ECO:0007669"/>
    <property type="project" value="InterPro"/>
</dbReference>
<dbReference type="InterPro" id="IPR012890">
    <property type="entry name" value="GCFC2-like"/>
</dbReference>
<dbReference type="AlphaFoldDB" id="A0A2P7Z2X1"/>
<feature type="compositionally biased region" description="Polar residues" evidence="4">
    <location>
        <begin position="391"/>
        <end position="409"/>
    </location>
</feature>
<gene>
    <name evidence="5" type="ORF">B9Z65_4476</name>
</gene>
<dbReference type="Pfam" id="PF15458">
    <property type="entry name" value="NTR2"/>
    <property type="match status" value="1"/>
</dbReference>
<reference evidence="5 6" key="1">
    <citation type="submission" date="2017-05" db="EMBL/GenBank/DDBJ databases">
        <title>Draft genome sequence of Elsinoe australis.</title>
        <authorList>
            <person name="Cheng Q."/>
        </authorList>
    </citation>
    <scope>NUCLEOTIDE SEQUENCE [LARGE SCALE GENOMIC DNA]</scope>
    <source>
        <strain evidence="5 6">NL1</strain>
    </source>
</reference>
<evidence type="ECO:0000313" key="5">
    <source>
        <dbReference type="EMBL" id="PSK42562.1"/>
    </source>
</evidence>
<feature type="compositionally biased region" description="Polar residues" evidence="4">
    <location>
        <begin position="439"/>
        <end position="449"/>
    </location>
</feature>
<sequence>MKKTFGNKRVARKIGADEDEEPGTPSTGSVTAASSESETPSFVKRPSNKSRKSSSLRTSFGVHTEDTDGDSTGSGVVTPRRTNLSKVAIQRNAERRLAADVPFRTTREDSEERPSYNKSTLEELRQSTPSTPKDISASTTDLEDEGAGPARAVDLASKFGSSLSRYQAPSAIPTDAEIQEKKERRARLAKEREYISLDANSEDEDLDENVTRDETGKLILKPKEKYPESRLVREDEDIFEDFDEFTTDGQVALGRKAEKEAEVKRRAEMAALIDQAEGLSDEAEEDDSEAERNAAFETAQTRSGTYGSRAEDVDAARPRTPPRITPLPTLDGVIGRLKARLEEMDIARINKAQELQSLRAERTQIESEEVRVQTALKDTADKFAKLRESNAAKTDTIPEQNLQLSQTNGHAEEEMSGMSNRGGLGLGHGLGFGSASGPSHESSLRSTPMSVGARSSDDSDY</sequence>
<comment type="caution">
    <text evidence="5">The sequence shown here is derived from an EMBL/GenBank/DDBJ whole genome shotgun (WGS) entry which is preliminary data.</text>
</comment>
<evidence type="ECO:0000256" key="1">
    <source>
        <dbReference type="ARBA" id="ARBA00004123"/>
    </source>
</evidence>
<dbReference type="Proteomes" id="UP000243723">
    <property type="component" value="Unassembled WGS sequence"/>
</dbReference>
<dbReference type="GO" id="GO:0000390">
    <property type="term" value="P:spliceosomal complex disassembly"/>
    <property type="evidence" value="ECO:0007669"/>
    <property type="project" value="InterPro"/>
</dbReference>
<evidence type="ECO:0000256" key="2">
    <source>
        <dbReference type="ARBA" id="ARBA00023242"/>
    </source>
</evidence>
<dbReference type="PANTHER" id="PTHR12214:SF0">
    <property type="entry name" value="LD29489P"/>
    <property type="match status" value="1"/>
</dbReference>
<feature type="region of interest" description="Disordered" evidence="4">
    <location>
        <begin position="387"/>
        <end position="461"/>
    </location>
</feature>
<organism evidence="5 6">
    <name type="scientific">Elsinoe australis</name>
    <dbReference type="NCBI Taxonomy" id="40998"/>
    <lineage>
        <taxon>Eukaryota</taxon>
        <taxon>Fungi</taxon>
        <taxon>Dikarya</taxon>
        <taxon>Ascomycota</taxon>
        <taxon>Pezizomycotina</taxon>
        <taxon>Dothideomycetes</taxon>
        <taxon>Dothideomycetidae</taxon>
        <taxon>Myriangiales</taxon>
        <taxon>Elsinoaceae</taxon>
        <taxon>Elsinoe</taxon>
    </lineage>
</organism>
<feature type="compositionally biased region" description="Basic residues" evidence="4">
    <location>
        <begin position="1"/>
        <end position="12"/>
    </location>
</feature>
<evidence type="ECO:0000256" key="3">
    <source>
        <dbReference type="SAM" id="Coils"/>
    </source>
</evidence>
<dbReference type="GO" id="GO:0071008">
    <property type="term" value="C:U2-type post-mRNA release spliceosomal complex"/>
    <property type="evidence" value="ECO:0007669"/>
    <property type="project" value="InterPro"/>
</dbReference>
<name>A0A2P7Z2X1_9PEZI</name>
<evidence type="ECO:0000313" key="6">
    <source>
        <dbReference type="Proteomes" id="UP000243723"/>
    </source>
</evidence>
<keyword evidence="3" id="KW-0175">Coiled coil</keyword>
<keyword evidence="2" id="KW-0539">Nucleus</keyword>
<evidence type="ECO:0000256" key="4">
    <source>
        <dbReference type="SAM" id="MobiDB-lite"/>
    </source>
</evidence>
<protein>
    <recommendedName>
        <fullName evidence="7">Nineteen complex-related protein 2-domain-containing protein</fullName>
    </recommendedName>
</protein>
<feature type="compositionally biased region" description="Polar residues" evidence="4">
    <location>
        <begin position="24"/>
        <end position="40"/>
    </location>
</feature>
<comment type="subcellular location">
    <subcellularLocation>
        <location evidence="1">Nucleus</location>
    </subcellularLocation>
</comment>
<proteinExistence type="predicted"/>
<evidence type="ECO:0008006" key="7">
    <source>
        <dbReference type="Google" id="ProtNLM"/>
    </source>
</evidence>
<dbReference type="InterPro" id="IPR028211">
    <property type="entry name" value="Ntr2"/>
</dbReference>
<feature type="region of interest" description="Disordered" evidence="4">
    <location>
        <begin position="1"/>
        <end position="149"/>
    </location>
</feature>
<feature type="compositionally biased region" description="Polar residues" evidence="4">
    <location>
        <begin position="126"/>
        <end position="140"/>
    </location>
</feature>
<dbReference type="STRING" id="40998.A0A2P7Z2X1"/>
<feature type="compositionally biased region" description="Polar residues" evidence="4">
    <location>
        <begin position="70"/>
        <end position="85"/>
    </location>
</feature>
<feature type="compositionally biased region" description="Basic and acidic residues" evidence="4">
    <location>
        <begin position="105"/>
        <end position="125"/>
    </location>
</feature>
<dbReference type="OrthoDB" id="429427at2759"/>
<dbReference type="PANTHER" id="PTHR12214">
    <property type="entry name" value="GC-RICH SEQUENCE DNA-BINDING FACTOR"/>
    <property type="match status" value="1"/>
</dbReference>
<keyword evidence="6" id="KW-1185">Reference proteome</keyword>
<feature type="compositionally biased region" description="Acidic residues" evidence="4">
    <location>
        <begin position="279"/>
        <end position="289"/>
    </location>
</feature>
<dbReference type="EMBL" id="NHZQ01000335">
    <property type="protein sequence ID" value="PSK42562.1"/>
    <property type="molecule type" value="Genomic_DNA"/>
</dbReference>
<accession>A0A2P7Z2X1</accession>
<feature type="compositionally biased region" description="Gly residues" evidence="4">
    <location>
        <begin position="420"/>
        <end position="434"/>
    </location>
</feature>